<keyword evidence="2" id="KW-0812">Transmembrane</keyword>
<evidence type="ECO:0000313" key="4">
    <source>
        <dbReference type="Proteomes" id="UP000308730"/>
    </source>
</evidence>
<evidence type="ECO:0000313" key="3">
    <source>
        <dbReference type="EMBL" id="THH28221.1"/>
    </source>
</evidence>
<feature type="transmembrane region" description="Helical" evidence="2">
    <location>
        <begin position="211"/>
        <end position="231"/>
    </location>
</feature>
<dbReference type="AlphaFoldDB" id="A0A4S4MSR6"/>
<dbReference type="EMBL" id="SGPM01000193">
    <property type="protein sequence ID" value="THH28221.1"/>
    <property type="molecule type" value="Genomic_DNA"/>
</dbReference>
<feature type="region of interest" description="Disordered" evidence="1">
    <location>
        <begin position="349"/>
        <end position="372"/>
    </location>
</feature>
<protein>
    <submittedName>
        <fullName evidence="3">Uncharacterized protein</fullName>
    </submittedName>
</protein>
<feature type="transmembrane region" description="Helical" evidence="2">
    <location>
        <begin position="251"/>
        <end position="275"/>
    </location>
</feature>
<sequence>MPQYKQSFWTIDAGTGDIGAAKRAQIAKAALSLNTNPNIVISTSSGGYTSAELPEIALVTAEERDPAPLRELVEKALAAEQLNVTATLQHDVRYYSFDQEELTNIAVATSVPDLEAAYLAIDRVTAFPLEATPGAPPSLADVLKSFTTPTDDGLGATLKAVPPAQLSQGFSIDTKRYNRLKAARGDLIKQEIDALSKSFETLSKETNSNSAVVTMIASGLMTIGSAMWKLYALVVEAGSVSALISTTLASVGGIAGVAAIVAVIAVALGILWILLKDAVNVLLVLNGKSNEAEFVEDFIKNGERHRIVDSMEAAQVNPPRKPGAIPCGFYIYRKYRIWKSGDTVNANGNGVADHSESEVEDVEEADALPKPKTPLGGPPFGFYGSCMGIQFKSCGQKFSVGMDCPNTIFGGTNSIRVTTGSAKEVANLASKSGNAEESINVGFVKCTVSRAAKLGNINYGVCVIE</sequence>
<keyword evidence="2" id="KW-0472">Membrane</keyword>
<name>A0A4S4MSR6_9APHY</name>
<evidence type="ECO:0000256" key="2">
    <source>
        <dbReference type="SAM" id="Phobius"/>
    </source>
</evidence>
<evidence type="ECO:0000256" key="1">
    <source>
        <dbReference type="SAM" id="MobiDB-lite"/>
    </source>
</evidence>
<keyword evidence="2" id="KW-1133">Transmembrane helix</keyword>
<keyword evidence="4" id="KW-1185">Reference proteome</keyword>
<organism evidence="3 4">
    <name type="scientific">Antrodiella citrinella</name>
    <dbReference type="NCBI Taxonomy" id="2447956"/>
    <lineage>
        <taxon>Eukaryota</taxon>
        <taxon>Fungi</taxon>
        <taxon>Dikarya</taxon>
        <taxon>Basidiomycota</taxon>
        <taxon>Agaricomycotina</taxon>
        <taxon>Agaricomycetes</taxon>
        <taxon>Polyporales</taxon>
        <taxon>Steccherinaceae</taxon>
        <taxon>Antrodiella</taxon>
    </lineage>
</organism>
<reference evidence="3 4" key="1">
    <citation type="submission" date="2019-02" db="EMBL/GenBank/DDBJ databases">
        <title>Genome sequencing of the rare red list fungi Antrodiella citrinella (Flaviporus citrinellus).</title>
        <authorList>
            <person name="Buettner E."/>
            <person name="Kellner H."/>
        </authorList>
    </citation>
    <scope>NUCLEOTIDE SEQUENCE [LARGE SCALE GENOMIC DNA]</scope>
    <source>
        <strain evidence="3 4">DSM 108506</strain>
    </source>
</reference>
<dbReference type="OrthoDB" id="3264430at2759"/>
<comment type="caution">
    <text evidence="3">The sequence shown here is derived from an EMBL/GenBank/DDBJ whole genome shotgun (WGS) entry which is preliminary data.</text>
</comment>
<gene>
    <name evidence="3" type="ORF">EUX98_g5969</name>
</gene>
<accession>A0A4S4MSR6</accession>
<dbReference type="Proteomes" id="UP000308730">
    <property type="component" value="Unassembled WGS sequence"/>
</dbReference>
<proteinExistence type="predicted"/>